<dbReference type="PROSITE" id="PS50817">
    <property type="entry name" value="INTEIN_N_TER"/>
    <property type="match status" value="1"/>
</dbReference>
<dbReference type="InterPro" id="IPR029052">
    <property type="entry name" value="Metallo-depent_PP-like"/>
</dbReference>
<proteinExistence type="predicted"/>
<dbReference type="Gene3D" id="3.60.21.10">
    <property type="match status" value="2"/>
</dbReference>
<dbReference type="Gene3D" id="3.10.28.10">
    <property type="entry name" value="Homing endonucleases"/>
    <property type="match status" value="1"/>
</dbReference>
<evidence type="ECO:0000313" key="2">
    <source>
        <dbReference type="Proteomes" id="UP000304214"/>
    </source>
</evidence>
<sequence length="489" mass="55657">MTKHYFIADTHFGHSNIHMKFRKEFSSQEEHNETIHENIMTCGNKQDCIWLLGDIIFKESEFWRISAYAKKFQQVYYVLGNHCIAEDTEVLTSDGWKISKNITKDDLVASVSLDNKLLTFDTPNNVEIHPPKEMFELKGGYVSELVTTGHSCIIDGDRVQVDSLPNKVKSNRFLFGGNIEPTYKWTENEVSLIAWVVCDGTIVNRSEYNKRIQFKLSKQRKISTLEKLLQECNLPYTKRLASISGNNKLQPYYICLYGDAARYVFKLLEGKKQYPRSLIGISGKVFDCFIKTLGMTDGTANHNTLTLVTVEKVQADTLQMICAANNVPCKIINKGAEASGFPNGKPQYLVSMNLSPSDMEQYVTINKLNIKMASVGIETVNGTIVTRREGKVVVTGNCSKSVWRYAAQHRNISILGVEQRWGLWISHVPIPEYELYRGNSVHGHLHSKPVMIDNGVFTEQDDRYFCVSCEQVDYKPISLNDIKDTRGWK</sequence>
<protein>
    <submittedName>
        <fullName evidence="1">Uncharacterized protein</fullName>
    </submittedName>
</protein>
<dbReference type="SUPFAM" id="SSF56300">
    <property type="entry name" value="Metallo-dependent phosphatases"/>
    <property type="match status" value="1"/>
</dbReference>
<dbReference type="InterPro" id="IPR027434">
    <property type="entry name" value="Homing_endonucl"/>
</dbReference>
<evidence type="ECO:0000313" key="1">
    <source>
        <dbReference type="EMBL" id="QCQ57921.1"/>
    </source>
</evidence>
<organism evidence="1 2">
    <name type="scientific">Rheinheimera phage vB_RspM_Barba1A</name>
    <dbReference type="NCBI Taxonomy" id="2565659"/>
    <lineage>
        <taxon>Viruses</taxon>
        <taxon>Duplodnaviria</taxon>
        <taxon>Heunggongvirae</taxon>
        <taxon>Uroviricota</taxon>
        <taxon>Caudoviricetes</taxon>
        <taxon>Barbavirus</taxon>
        <taxon>Barbavirus barba18A</taxon>
    </lineage>
</organism>
<dbReference type="EMBL" id="MK719701">
    <property type="protein sequence ID" value="QCQ57921.1"/>
    <property type="molecule type" value="Genomic_DNA"/>
</dbReference>
<reference evidence="1 2" key="1">
    <citation type="submission" date="2019-03" db="EMBL/GenBank/DDBJ databases">
        <title>Genomic and seasonal variations among aquatic phages infecting the Baltic Sea Gammaproteobacteria Rheinheimera sp. bal341.</title>
        <authorList>
            <person name="Nilsson E."/>
            <person name="Li K."/>
            <person name="Fridlund J."/>
            <person name="Sulcius S."/>
            <person name="Bunse C."/>
            <person name="Karlsson C.M.G."/>
            <person name="Lindh M."/>
            <person name="Lundin D."/>
            <person name="Pinhassi J."/>
            <person name="Holmfeldt K."/>
        </authorList>
    </citation>
    <scope>NUCLEOTIDE SEQUENCE [LARGE SCALE GENOMIC DNA]</scope>
</reference>
<dbReference type="InterPro" id="IPR006141">
    <property type="entry name" value="Intein_N"/>
</dbReference>
<dbReference type="Proteomes" id="UP000304214">
    <property type="component" value="Segment"/>
</dbReference>
<gene>
    <name evidence="1" type="ORF">Barba1A_gp070</name>
</gene>
<dbReference type="GO" id="GO:0016539">
    <property type="term" value="P:intein-mediated protein splicing"/>
    <property type="evidence" value="ECO:0007669"/>
    <property type="project" value="InterPro"/>
</dbReference>
<name>A0A4P8MV77_9CAUD</name>
<accession>A0A4P8MV77</accession>